<proteinExistence type="predicted"/>
<dbReference type="InterPro" id="IPR009057">
    <property type="entry name" value="Homeodomain-like_sf"/>
</dbReference>
<dbReference type="Gene3D" id="1.10.357.10">
    <property type="entry name" value="Tetracycline Repressor, domain 2"/>
    <property type="match status" value="1"/>
</dbReference>
<evidence type="ECO:0000256" key="1">
    <source>
        <dbReference type="ARBA" id="ARBA00023125"/>
    </source>
</evidence>
<dbReference type="EMBL" id="JBHLSV010000010">
    <property type="protein sequence ID" value="MFC0674360.1"/>
    <property type="molecule type" value="Genomic_DNA"/>
</dbReference>
<accession>A0ABV6RBI7</accession>
<sequence>MPQLFAPLPATATTRRRENTRQRLVRASLAVFVDKGIDGATIDDLVKAAGFTRGAFYSSFSTKLELFGALFEDATDQVIGIIEQSVAELIDQEAQGEGCPVPRTDAEVLVGVFEAIRPYGRQWYLLYSEAVAYSLRDDEGRAQLSAQRTRVREVIAAILERGMQEQGERSLIPVQDLAQLILGIFVDLMVLEHLEETDTTALASVTILGTLRAFIAPAEPR</sequence>
<evidence type="ECO:0000313" key="5">
    <source>
        <dbReference type="Proteomes" id="UP001589793"/>
    </source>
</evidence>
<dbReference type="RefSeq" id="WP_376980370.1">
    <property type="nucleotide sequence ID" value="NZ_JBHLSV010000010.1"/>
</dbReference>
<name>A0ABV6RBI7_9MICO</name>
<comment type="caution">
    <text evidence="4">The sequence shown here is derived from an EMBL/GenBank/DDBJ whole genome shotgun (WGS) entry which is preliminary data.</text>
</comment>
<protein>
    <submittedName>
        <fullName evidence="4">TetR/AcrR family transcriptional regulator</fullName>
    </submittedName>
</protein>
<evidence type="ECO:0000313" key="4">
    <source>
        <dbReference type="EMBL" id="MFC0674360.1"/>
    </source>
</evidence>
<dbReference type="InterPro" id="IPR001647">
    <property type="entry name" value="HTH_TetR"/>
</dbReference>
<feature type="domain" description="HTH tetR-type" evidence="3">
    <location>
        <begin position="18"/>
        <end position="78"/>
    </location>
</feature>
<feature type="DNA-binding region" description="H-T-H motif" evidence="2">
    <location>
        <begin position="41"/>
        <end position="60"/>
    </location>
</feature>
<evidence type="ECO:0000259" key="3">
    <source>
        <dbReference type="PROSITE" id="PS50977"/>
    </source>
</evidence>
<organism evidence="4 5">
    <name type="scientific">Brachybacterium hainanense</name>
    <dbReference type="NCBI Taxonomy" id="1541174"/>
    <lineage>
        <taxon>Bacteria</taxon>
        <taxon>Bacillati</taxon>
        <taxon>Actinomycetota</taxon>
        <taxon>Actinomycetes</taxon>
        <taxon>Micrococcales</taxon>
        <taxon>Dermabacteraceae</taxon>
        <taxon>Brachybacterium</taxon>
    </lineage>
</organism>
<dbReference type="SUPFAM" id="SSF48498">
    <property type="entry name" value="Tetracyclin repressor-like, C-terminal domain"/>
    <property type="match status" value="1"/>
</dbReference>
<dbReference type="InterPro" id="IPR036271">
    <property type="entry name" value="Tet_transcr_reg_TetR-rel_C_sf"/>
</dbReference>
<dbReference type="Proteomes" id="UP001589793">
    <property type="component" value="Unassembled WGS sequence"/>
</dbReference>
<dbReference type="PANTHER" id="PTHR30055:SF241">
    <property type="entry name" value="TRANSCRIPTIONAL REGULATORY PROTEIN"/>
    <property type="match status" value="1"/>
</dbReference>
<keyword evidence="5" id="KW-1185">Reference proteome</keyword>
<keyword evidence="1 2" id="KW-0238">DNA-binding</keyword>
<dbReference type="InterPro" id="IPR050109">
    <property type="entry name" value="HTH-type_TetR-like_transc_reg"/>
</dbReference>
<gene>
    <name evidence="4" type="ORF">ACFFF6_10385</name>
</gene>
<dbReference type="Pfam" id="PF00440">
    <property type="entry name" value="TetR_N"/>
    <property type="match status" value="1"/>
</dbReference>
<evidence type="ECO:0000256" key="2">
    <source>
        <dbReference type="PROSITE-ProRule" id="PRU00335"/>
    </source>
</evidence>
<dbReference type="SUPFAM" id="SSF46689">
    <property type="entry name" value="Homeodomain-like"/>
    <property type="match status" value="1"/>
</dbReference>
<dbReference type="PANTHER" id="PTHR30055">
    <property type="entry name" value="HTH-TYPE TRANSCRIPTIONAL REGULATOR RUTR"/>
    <property type="match status" value="1"/>
</dbReference>
<reference evidence="4 5" key="1">
    <citation type="submission" date="2024-09" db="EMBL/GenBank/DDBJ databases">
        <authorList>
            <person name="Sun Q."/>
            <person name="Mori K."/>
        </authorList>
    </citation>
    <scope>NUCLEOTIDE SEQUENCE [LARGE SCALE GENOMIC DNA]</scope>
    <source>
        <strain evidence="4 5">CICC 10874</strain>
    </source>
</reference>
<dbReference type="PROSITE" id="PS50977">
    <property type="entry name" value="HTH_TETR_2"/>
    <property type="match status" value="1"/>
</dbReference>